<organism evidence="2 3">
    <name type="scientific">Trifolium medium</name>
    <dbReference type="NCBI Taxonomy" id="97028"/>
    <lineage>
        <taxon>Eukaryota</taxon>
        <taxon>Viridiplantae</taxon>
        <taxon>Streptophyta</taxon>
        <taxon>Embryophyta</taxon>
        <taxon>Tracheophyta</taxon>
        <taxon>Spermatophyta</taxon>
        <taxon>Magnoliopsida</taxon>
        <taxon>eudicotyledons</taxon>
        <taxon>Gunneridae</taxon>
        <taxon>Pentapetalae</taxon>
        <taxon>rosids</taxon>
        <taxon>fabids</taxon>
        <taxon>Fabales</taxon>
        <taxon>Fabaceae</taxon>
        <taxon>Papilionoideae</taxon>
        <taxon>50 kb inversion clade</taxon>
        <taxon>NPAAA clade</taxon>
        <taxon>Hologalegina</taxon>
        <taxon>IRL clade</taxon>
        <taxon>Trifolieae</taxon>
        <taxon>Trifolium</taxon>
    </lineage>
</organism>
<feature type="region of interest" description="Disordered" evidence="1">
    <location>
        <begin position="1"/>
        <end position="50"/>
    </location>
</feature>
<dbReference type="Proteomes" id="UP000265520">
    <property type="component" value="Unassembled WGS sequence"/>
</dbReference>
<comment type="caution">
    <text evidence="2">The sequence shown here is derived from an EMBL/GenBank/DDBJ whole genome shotgun (WGS) entry which is preliminary data.</text>
</comment>
<name>A0A392S2T1_9FABA</name>
<evidence type="ECO:0000313" key="3">
    <source>
        <dbReference type="Proteomes" id="UP000265520"/>
    </source>
</evidence>
<proteinExistence type="predicted"/>
<evidence type="ECO:0000313" key="2">
    <source>
        <dbReference type="EMBL" id="MCI42195.1"/>
    </source>
</evidence>
<dbReference type="AlphaFoldDB" id="A0A392S2T1"/>
<reference evidence="2 3" key="1">
    <citation type="journal article" date="2018" name="Front. Plant Sci.">
        <title>Red Clover (Trifolium pratense) and Zigzag Clover (T. medium) - A Picture of Genomic Similarities and Differences.</title>
        <authorList>
            <person name="Dluhosova J."/>
            <person name="Istvanek J."/>
            <person name="Nedelnik J."/>
            <person name="Repkova J."/>
        </authorList>
    </citation>
    <scope>NUCLEOTIDE SEQUENCE [LARGE SCALE GENOMIC DNA]</scope>
    <source>
        <strain evidence="3">cv. 10/8</strain>
        <tissue evidence="2">Leaf</tissue>
    </source>
</reference>
<protein>
    <submittedName>
        <fullName evidence="2">Uncharacterized protein</fullName>
    </submittedName>
</protein>
<keyword evidence="3" id="KW-1185">Reference proteome</keyword>
<accession>A0A392S2T1</accession>
<dbReference type="EMBL" id="LXQA010301497">
    <property type="protein sequence ID" value="MCI42195.1"/>
    <property type="molecule type" value="Genomic_DNA"/>
</dbReference>
<evidence type="ECO:0000256" key="1">
    <source>
        <dbReference type="SAM" id="MobiDB-lite"/>
    </source>
</evidence>
<feature type="compositionally biased region" description="Polar residues" evidence="1">
    <location>
        <begin position="10"/>
        <end position="21"/>
    </location>
</feature>
<feature type="non-terminal residue" evidence="2">
    <location>
        <position position="1"/>
    </location>
</feature>
<sequence length="50" mass="5439">KMVVDPVNRGQLSPCSPSEKSLAQRDRNCRNPRVPGWSEEASDMALAPAS</sequence>